<organism evidence="9 10">
    <name type="scientific">Candidatus Chloroploca asiatica</name>
    <dbReference type="NCBI Taxonomy" id="1506545"/>
    <lineage>
        <taxon>Bacteria</taxon>
        <taxon>Bacillati</taxon>
        <taxon>Chloroflexota</taxon>
        <taxon>Chloroflexia</taxon>
        <taxon>Chloroflexales</taxon>
        <taxon>Chloroflexineae</taxon>
        <taxon>Oscillochloridaceae</taxon>
        <taxon>Candidatus Chloroploca</taxon>
    </lineage>
</organism>
<dbReference type="RefSeq" id="WP_141508870.1">
    <property type="nucleotide sequence ID" value="NZ_LYXE01000092.1"/>
</dbReference>
<dbReference type="InterPro" id="IPR014710">
    <property type="entry name" value="RmlC-like_jellyroll"/>
</dbReference>
<evidence type="ECO:0000256" key="4">
    <source>
        <dbReference type="ARBA" id="ARBA00030762"/>
    </source>
</evidence>
<accession>A0A2H3KKU0</accession>
<dbReference type="EMBL" id="LYXE01000092">
    <property type="protein sequence ID" value="PDV98571.1"/>
    <property type="molecule type" value="Genomic_DNA"/>
</dbReference>
<keyword evidence="10" id="KW-1185">Reference proteome</keyword>
<feature type="domain" description="Mannose-6-phosphate isomerase cupin" evidence="8">
    <location>
        <begin position="250"/>
        <end position="318"/>
    </location>
</feature>
<dbReference type="InterPro" id="IPR051804">
    <property type="entry name" value="Carb_Metab_Reg_Kinase/Isom"/>
</dbReference>
<feature type="binding site" evidence="5">
    <location>
        <position position="103"/>
    </location>
    <ligand>
        <name>Zn(2+)</name>
        <dbReference type="ChEBI" id="CHEBI:29105"/>
    </ligand>
</feature>
<evidence type="ECO:0000256" key="1">
    <source>
        <dbReference type="ARBA" id="ARBA00022723"/>
    </source>
</evidence>
<evidence type="ECO:0000256" key="2">
    <source>
        <dbReference type="ARBA" id="ARBA00022833"/>
    </source>
</evidence>
<comment type="caution">
    <text evidence="9">The sequence shown here is derived from an EMBL/GenBank/DDBJ whole genome shotgun (WGS) entry which is preliminary data.</text>
</comment>
<dbReference type="PANTHER" id="PTHR42742">
    <property type="entry name" value="TRANSCRIPTIONAL REPRESSOR MPRA"/>
    <property type="match status" value="1"/>
</dbReference>
<keyword evidence="2 5" id="KW-0862">Zinc</keyword>
<evidence type="ECO:0000256" key="6">
    <source>
        <dbReference type="PIRSR" id="PIRSR036894-2"/>
    </source>
</evidence>
<evidence type="ECO:0000259" key="7">
    <source>
        <dbReference type="Pfam" id="PF20511"/>
    </source>
</evidence>
<dbReference type="SUPFAM" id="SSF51182">
    <property type="entry name" value="RmlC-like cupins"/>
    <property type="match status" value="1"/>
</dbReference>
<reference evidence="9 10" key="1">
    <citation type="submission" date="2016-05" db="EMBL/GenBank/DDBJ databases">
        <authorList>
            <person name="Lavstsen T."/>
            <person name="Jespersen J.S."/>
        </authorList>
    </citation>
    <scope>NUCLEOTIDE SEQUENCE [LARGE SCALE GENOMIC DNA]</scope>
    <source>
        <strain evidence="9 10">B7-9</strain>
    </source>
</reference>
<dbReference type="GO" id="GO:0005975">
    <property type="term" value="P:carbohydrate metabolic process"/>
    <property type="evidence" value="ECO:0007669"/>
    <property type="project" value="InterPro"/>
</dbReference>
<dbReference type="InterPro" id="IPR014628">
    <property type="entry name" value="Man6P_isomerase_Firm_short"/>
</dbReference>
<dbReference type="GO" id="GO:0004476">
    <property type="term" value="F:mannose-6-phosphate isomerase activity"/>
    <property type="evidence" value="ECO:0007669"/>
    <property type="project" value="InterPro"/>
</dbReference>
<dbReference type="CDD" id="cd07010">
    <property type="entry name" value="cupin_PMI_type_I_N_bac"/>
    <property type="match status" value="1"/>
</dbReference>
<evidence type="ECO:0000259" key="8">
    <source>
        <dbReference type="Pfam" id="PF21621"/>
    </source>
</evidence>
<proteinExistence type="predicted"/>
<gene>
    <name evidence="9" type="ORF">A9Q02_14825</name>
</gene>
<comment type="cofactor">
    <cofactor evidence="5">
        <name>Zn(2+)</name>
        <dbReference type="ChEBI" id="CHEBI:29105"/>
    </cofactor>
    <text evidence="5">Binds 1 zinc ion per subunit.</text>
</comment>
<protein>
    <recommendedName>
        <fullName evidence="3">Phosphohexomutase</fullName>
    </recommendedName>
    <alternativeName>
        <fullName evidence="4">Phosphomannose isomerase</fullName>
    </alternativeName>
</protein>
<dbReference type="InterPro" id="IPR011051">
    <property type="entry name" value="RmlC_Cupin_sf"/>
</dbReference>
<evidence type="ECO:0000313" key="10">
    <source>
        <dbReference type="Proteomes" id="UP000220922"/>
    </source>
</evidence>
<evidence type="ECO:0000313" key="9">
    <source>
        <dbReference type="EMBL" id="PDV98571.1"/>
    </source>
</evidence>
<dbReference type="GO" id="GO:0008270">
    <property type="term" value="F:zinc ion binding"/>
    <property type="evidence" value="ECO:0007669"/>
    <property type="project" value="InterPro"/>
</dbReference>
<name>A0A2H3KKU0_9CHLR</name>
<dbReference type="Gene3D" id="2.60.120.10">
    <property type="entry name" value="Jelly Rolls"/>
    <property type="match status" value="2"/>
</dbReference>
<feature type="active site" evidence="6">
    <location>
        <position position="201"/>
    </location>
</feature>
<keyword evidence="9" id="KW-0413">Isomerase</keyword>
<keyword evidence="1 5" id="KW-0479">Metal-binding</keyword>
<evidence type="ECO:0000256" key="3">
    <source>
        <dbReference type="ARBA" id="ARBA00029741"/>
    </source>
</evidence>
<dbReference type="PIRSF" id="PIRSF036894">
    <property type="entry name" value="PMI_Firm_short"/>
    <property type="match status" value="1"/>
</dbReference>
<sequence>MKQPPLGPVLTTPRLVEPIWGGTRLAPWLDLPHPYPERLGESWQVFEGNLVSSEPYVGRSIADLVALYEGDLVGSRTLQRYGADFPLLAKFIDANDRLSIQVHPDDAYAHTYEAHTGFHGKTEAWYIIDAAPGATVTYGLKKPCTREEFAAAVADGSVEQLMAHVPVAPGDVIFVPAGTIHAINAGILLFEIQQKSDLTYRVYDYGRRDAHTGQPRPLHLEQALQVSQFAPAPDALVPPLSLDPTRDLLIACPSFALERWNFAQPVTASTDQGSFAILTVLDGYVQLVTNALTLELERGRSVVLPAALGTYQLVPQGNAMMLNAYVPDLPQLIQQATAVGYTAAQLAPTLRQLP</sequence>
<feature type="binding site" evidence="5">
    <location>
        <position position="181"/>
    </location>
    <ligand>
        <name>Zn(2+)</name>
        <dbReference type="ChEBI" id="CHEBI:29105"/>
    </ligand>
</feature>
<feature type="binding site" evidence="5">
    <location>
        <position position="123"/>
    </location>
    <ligand>
        <name>Zn(2+)</name>
        <dbReference type="ChEBI" id="CHEBI:29105"/>
    </ligand>
</feature>
<dbReference type="Proteomes" id="UP000220922">
    <property type="component" value="Unassembled WGS sequence"/>
</dbReference>
<dbReference type="Pfam" id="PF21621">
    <property type="entry name" value="MPI_cupin_dom"/>
    <property type="match status" value="1"/>
</dbReference>
<dbReference type="InterPro" id="IPR046457">
    <property type="entry name" value="PMI_typeI_cat"/>
</dbReference>
<dbReference type="Pfam" id="PF20511">
    <property type="entry name" value="PMI_typeI_cat"/>
    <property type="match status" value="1"/>
</dbReference>
<dbReference type="InterPro" id="IPR049071">
    <property type="entry name" value="MPI_cupin_dom"/>
</dbReference>
<evidence type="ECO:0000256" key="5">
    <source>
        <dbReference type="PIRSR" id="PIRSR036894-1"/>
    </source>
</evidence>
<dbReference type="AlphaFoldDB" id="A0A2H3KKU0"/>
<dbReference type="PANTHER" id="PTHR42742:SF3">
    <property type="entry name" value="FRUCTOKINASE"/>
    <property type="match status" value="1"/>
</dbReference>
<dbReference type="OrthoDB" id="9808275at2"/>
<feature type="domain" description="Phosphomannose isomerase type I catalytic" evidence="7">
    <location>
        <begin position="18"/>
        <end position="112"/>
    </location>
</feature>